<dbReference type="AlphaFoldDB" id="A0A562M519"/>
<accession>A0A562M519</accession>
<keyword evidence="4 6" id="KW-1133">Transmembrane helix</keyword>
<evidence type="ECO:0000256" key="3">
    <source>
        <dbReference type="ARBA" id="ARBA00022692"/>
    </source>
</evidence>
<sequence>MKNKPALIMYFIACMVYMLGVVLGNNELMLVSKPVIVPAIFFYYLQERKIKFSWTYTLITILFFTGDMIVLIDSENLFVLIIAVFLLAYLFFLKGLVDDLVTLRLRFINKTHLFALLICVFFLIFLLISIVDVLIENKTENLGLIVLYGIVLVSLGTLASLNYIIKPSRYTTFMILASLSFVISDVFYILKKDFLEIEILDYLNNFTQIVSYYFLTQYYLLKDLKN</sequence>
<feature type="transmembrane region" description="Helical" evidence="6">
    <location>
        <begin position="52"/>
        <end position="72"/>
    </location>
</feature>
<evidence type="ECO:0000313" key="8">
    <source>
        <dbReference type="Proteomes" id="UP000319848"/>
    </source>
</evidence>
<dbReference type="GO" id="GO:0016020">
    <property type="term" value="C:membrane"/>
    <property type="evidence" value="ECO:0007669"/>
    <property type="project" value="UniProtKB-SubCell"/>
</dbReference>
<evidence type="ECO:0000313" key="7">
    <source>
        <dbReference type="EMBL" id="TWI15034.1"/>
    </source>
</evidence>
<dbReference type="Pfam" id="PF07947">
    <property type="entry name" value="YhhN"/>
    <property type="match status" value="1"/>
</dbReference>
<evidence type="ECO:0000256" key="5">
    <source>
        <dbReference type="ARBA" id="ARBA00023136"/>
    </source>
</evidence>
<comment type="similarity">
    <text evidence="2">Belongs to the TMEM86 family.</text>
</comment>
<feature type="transmembrane region" description="Helical" evidence="6">
    <location>
        <begin position="141"/>
        <end position="165"/>
    </location>
</feature>
<feature type="transmembrane region" description="Helical" evidence="6">
    <location>
        <begin position="78"/>
        <end position="101"/>
    </location>
</feature>
<feature type="transmembrane region" description="Helical" evidence="6">
    <location>
        <begin position="172"/>
        <end position="190"/>
    </location>
</feature>
<reference evidence="7 8" key="1">
    <citation type="journal article" date="2015" name="Stand. Genomic Sci.">
        <title>Genomic Encyclopedia of Bacterial and Archaeal Type Strains, Phase III: the genomes of soil and plant-associated and newly described type strains.</title>
        <authorList>
            <person name="Whitman W.B."/>
            <person name="Woyke T."/>
            <person name="Klenk H.P."/>
            <person name="Zhou Y."/>
            <person name="Lilburn T.G."/>
            <person name="Beck B.J."/>
            <person name="De Vos P."/>
            <person name="Vandamme P."/>
            <person name="Eisen J.A."/>
            <person name="Garrity G."/>
            <person name="Hugenholtz P."/>
            <person name="Kyrpides N.C."/>
        </authorList>
    </citation>
    <scope>NUCLEOTIDE SEQUENCE [LARGE SCALE GENOMIC DNA]</scope>
    <source>
        <strain evidence="7 8">CGMCC 1.7270</strain>
    </source>
</reference>
<protein>
    <submittedName>
        <fullName evidence="7">YhhN-like protein</fullName>
    </submittedName>
</protein>
<organism evidence="7 8">
    <name type="scientific">Flavobacterium cauense R2A-7</name>
    <dbReference type="NCBI Taxonomy" id="1341154"/>
    <lineage>
        <taxon>Bacteria</taxon>
        <taxon>Pseudomonadati</taxon>
        <taxon>Bacteroidota</taxon>
        <taxon>Flavobacteriia</taxon>
        <taxon>Flavobacteriales</taxon>
        <taxon>Flavobacteriaceae</taxon>
        <taxon>Flavobacterium</taxon>
    </lineage>
</organism>
<dbReference type="OrthoDB" id="1377116at2"/>
<gene>
    <name evidence="7" type="ORF">IP98_00016</name>
</gene>
<comment type="caution">
    <text evidence="7">The sequence shown here is derived from an EMBL/GenBank/DDBJ whole genome shotgun (WGS) entry which is preliminary data.</text>
</comment>
<evidence type="ECO:0000256" key="4">
    <source>
        <dbReference type="ARBA" id="ARBA00022989"/>
    </source>
</evidence>
<feature type="transmembrane region" description="Helical" evidence="6">
    <location>
        <begin position="29"/>
        <end position="45"/>
    </location>
</feature>
<keyword evidence="5 6" id="KW-0472">Membrane</keyword>
<evidence type="ECO:0000256" key="2">
    <source>
        <dbReference type="ARBA" id="ARBA00007375"/>
    </source>
</evidence>
<dbReference type="Proteomes" id="UP000319848">
    <property type="component" value="Unassembled WGS sequence"/>
</dbReference>
<dbReference type="RefSeq" id="WP_035118486.1">
    <property type="nucleotide sequence ID" value="NZ_AVBI01000019.1"/>
</dbReference>
<keyword evidence="3 6" id="KW-0812">Transmembrane</keyword>
<evidence type="ECO:0000256" key="6">
    <source>
        <dbReference type="SAM" id="Phobius"/>
    </source>
</evidence>
<dbReference type="InterPro" id="IPR012506">
    <property type="entry name" value="TMEM86B-like"/>
</dbReference>
<dbReference type="EMBL" id="VLKQ01000001">
    <property type="protein sequence ID" value="TWI15034.1"/>
    <property type="molecule type" value="Genomic_DNA"/>
</dbReference>
<comment type="subcellular location">
    <subcellularLocation>
        <location evidence="1">Membrane</location>
        <topology evidence="1">Multi-pass membrane protein</topology>
    </subcellularLocation>
</comment>
<feature type="transmembrane region" description="Helical" evidence="6">
    <location>
        <begin position="7"/>
        <end position="23"/>
    </location>
</feature>
<feature type="transmembrane region" description="Helical" evidence="6">
    <location>
        <begin position="202"/>
        <end position="221"/>
    </location>
</feature>
<evidence type="ECO:0000256" key="1">
    <source>
        <dbReference type="ARBA" id="ARBA00004141"/>
    </source>
</evidence>
<proteinExistence type="inferred from homology"/>
<keyword evidence="8" id="KW-1185">Reference proteome</keyword>
<name>A0A562M519_9FLAO</name>
<feature type="transmembrane region" description="Helical" evidence="6">
    <location>
        <begin position="113"/>
        <end position="135"/>
    </location>
</feature>